<evidence type="ECO:0000313" key="5">
    <source>
        <dbReference type="EMBL" id="BAP56754.1"/>
    </source>
</evidence>
<keyword evidence="6" id="KW-1185">Reference proteome</keyword>
<dbReference type="NCBIfam" id="TIGR02532">
    <property type="entry name" value="IV_pilin_GFxxxE"/>
    <property type="match status" value="1"/>
</dbReference>
<keyword evidence="3" id="KW-0281">Fimbrium</keyword>
<dbReference type="KEGG" id="tig:THII_2457"/>
<dbReference type="GO" id="GO:0007155">
    <property type="term" value="P:cell adhesion"/>
    <property type="evidence" value="ECO:0007669"/>
    <property type="project" value="InterPro"/>
</dbReference>
<dbReference type="Proteomes" id="UP000031623">
    <property type="component" value="Chromosome"/>
</dbReference>
<evidence type="ECO:0000256" key="4">
    <source>
        <dbReference type="SAM" id="Phobius"/>
    </source>
</evidence>
<dbReference type="InterPro" id="IPR001082">
    <property type="entry name" value="Pilin"/>
</dbReference>
<protein>
    <submittedName>
        <fullName evidence="5">PilE/Pilin</fullName>
    </submittedName>
</protein>
<sequence>MKQHQQEGVTLIELMIVVAIIAILAAFAVPAYFGYIKQAKVAEASVLFAGFKTNLMVSYAMKGTWPTFQELKDKGIVYRGTYVEGTYIDVPDPQVCFKVIGFDVGKDSIGWKYIPSPSDPTQRVWSCKMPESGCTTINNIYLPSNCL</sequence>
<evidence type="ECO:0000256" key="3">
    <source>
        <dbReference type="RuleBase" id="RU000389"/>
    </source>
</evidence>
<dbReference type="InterPro" id="IPR012902">
    <property type="entry name" value="N_methyl_site"/>
</dbReference>
<evidence type="ECO:0000256" key="1">
    <source>
        <dbReference type="ARBA" id="ARBA00005233"/>
    </source>
</evidence>
<keyword evidence="2" id="KW-0488">Methylation</keyword>
<dbReference type="Gene3D" id="3.30.700.10">
    <property type="entry name" value="Glycoprotein, Type 4 Pilin"/>
    <property type="match status" value="1"/>
</dbReference>
<evidence type="ECO:0000256" key="2">
    <source>
        <dbReference type="ARBA" id="ARBA00022481"/>
    </source>
</evidence>
<comment type="similarity">
    <text evidence="1 3">Belongs to the N-Me-Phe pilin family.</text>
</comment>
<gene>
    <name evidence="5" type="ORF">THII_2457</name>
</gene>
<dbReference type="GO" id="GO:0009289">
    <property type="term" value="C:pilus"/>
    <property type="evidence" value="ECO:0007669"/>
    <property type="project" value="InterPro"/>
</dbReference>
<keyword evidence="4" id="KW-0472">Membrane</keyword>
<dbReference type="SUPFAM" id="SSF54523">
    <property type="entry name" value="Pili subunits"/>
    <property type="match status" value="1"/>
</dbReference>
<organism evidence="5 6">
    <name type="scientific">Thioploca ingrica</name>
    <dbReference type="NCBI Taxonomy" id="40754"/>
    <lineage>
        <taxon>Bacteria</taxon>
        <taxon>Pseudomonadati</taxon>
        <taxon>Pseudomonadota</taxon>
        <taxon>Gammaproteobacteria</taxon>
        <taxon>Thiotrichales</taxon>
        <taxon>Thiotrichaceae</taxon>
        <taxon>Thioploca</taxon>
    </lineage>
</organism>
<evidence type="ECO:0000313" key="6">
    <source>
        <dbReference type="Proteomes" id="UP000031623"/>
    </source>
</evidence>
<dbReference type="OrthoDB" id="115249at2"/>
<accession>A0A090AHJ2</accession>
<keyword evidence="4" id="KW-1133">Transmembrane helix</keyword>
<dbReference type="InterPro" id="IPR045584">
    <property type="entry name" value="Pilin-like"/>
</dbReference>
<dbReference type="STRING" id="40754.THII_2457"/>
<dbReference type="AlphaFoldDB" id="A0A090AHJ2"/>
<dbReference type="EMBL" id="AP014633">
    <property type="protein sequence ID" value="BAP56754.1"/>
    <property type="molecule type" value="Genomic_DNA"/>
</dbReference>
<keyword evidence="4" id="KW-0812">Transmembrane</keyword>
<dbReference type="PANTHER" id="PTHR30093">
    <property type="entry name" value="GENERAL SECRETION PATHWAY PROTEIN G"/>
    <property type="match status" value="1"/>
</dbReference>
<proteinExistence type="inferred from homology"/>
<dbReference type="HOGENOM" id="CLU_091705_4_2_6"/>
<dbReference type="PROSITE" id="PS00409">
    <property type="entry name" value="PROKAR_NTER_METHYL"/>
    <property type="match status" value="1"/>
</dbReference>
<dbReference type="PANTHER" id="PTHR30093:SF34">
    <property type="entry name" value="PREPILIN PEPTIDASE-DEPENDENT PROTEIN D"/>
    <property type="match status" value="1"/>
</dbReference>
<name>A0A090AHJ2_9GAMM</name>
<dbReference type="Pfam" id="PF07963">
    <property type="entry name" value="N_methyl"/>
    <property type="match status" value="1"/>
</dbReference>
<feature type="transmembrane region" description="Helical" evidence="4">
    <location>
        <begin position="12"/>
        <end position="35"/>
    </location>
</feature>
<dbReference type="Pfam" id="PF00114">
    <property type="entry name" value="Pilin"/>
    <property type="match status" value="1"/>
</dbReference>
<reference evidence="5 6" key="1">
    <citation type="journal article" date="2014" name="ISME J.">
        <title>Ecophysiology of Thioploca ingrica as revealed by the complete genome sequence supplemented with proteomic evidence.</title>
        <authorList>
            <person name="Kojima H."/>
            <person name="Ogura Y."/>
            <person name="Yamamoto N."/>
            <person name="Togashi T."/>
            <person name="Mori H."/>
            <person name="Watanabe T."/>
            <person name="Nemoto F."/>
            <person name="Kurokawa K."/>
            <person name="Hayashi T."/>
            <person name="Fukui M."/>
        </authorList>
    </citation>
    <scope>NUCLEOTIDE SEQUENCE [LARGE SCALE GENOMIC DNA]</scope>
</reference>